<dbReference type="GO" id="GO:0003676">
    <property type="term" value="F:nucleic acid binding"/>
    <property type="evidence" value="ECO:0007669"/>
    <property type="project" value="InterPro"/>
</dbReference>
<organism evidence="3 4">
    <name type="scientific">Streptomyces griseoruber</name>
    <dbReference type="NCBI Taxonomy" id="1943"/>
    <lineage>
        <taxon>Bacteria</taxon>
        <taxon>Bacillati</taxon>
        <taxon>Actinomycetota</taxon>
        <taxon>Actinomycetes</taxon>
        <taxon>Kitasatosporales</taxon>
        <taxon>Streptomycetaceae</taxon>
        <taxon>Streptomyces</taxon>
    </lineage>
</organism>
<dbReference type="InterPro" id="IPR012337">
    <property type="entry name" value="RNaseH-like_sf"/>
</dbReference>
<gene>
    <name evidence="3" type="ORF">AQJ64_23490</name>
</gene>
<dbReference type="STRING" id="1943.AQJ64_23490"/>
<feature type="domain" description="Integrase catalytic" evidence="2">
    <location>
        <begin position="291"/>
        <end position="520"/>
    </location>
</feature>
<dbReference type="AlphaFoldDB" id="A0A101SWA5"/>
<dbReference type="Proteomes" id="UP000052982">
    <property type="component" value="Unassembled WGS sequence"/>
</dbReference>
<dbReference type="EMBL" id="LMWW01000036">
    <property type="protein sequence ID" value="KUN81354.1"/>
    <property type="molecule type" value="Genomic_DNA"/>
</dbReference>
<keyword evidence="4" id="KW-1185">Reference proteome</keyword>
<reference evidence="3 4" key="1">
    <citation type="submission" date="2015-10" db="EMBL/GenBank/DDBJ databases">
        <title>Draft genome sequence of Streptomyces griseoruber DSM 40281, type strain for the species Streptomyces griseoruber.</title>
        <authorList>
            <person name="Ruckert C."/>
            <person name="Winkler A."/>
            <person name="Kalinowski J."/>
            <person name="Kampfer P."/>
            <person name="Glaeser S."/>
        </authorList>
    </citation>
    <scope>NUCLEOTIDE SEQUENCE [LARGE SCALE GENOMIC DNA]</scope>
    <source>
        <strain evidence="3 4">DSM 40281</strain>
    </source>
</reference>
<evidence type="ECO:0000256" key="1">
    <source>
        <dbReference type="SAM" id="MobiDB-lite"/>
    </source>
</evidence>
<feature type="compositionally biased region" description="Basic and acidic residues" evidence="1">
    <location>
        <begin position="722"/>
        <end position="736"/>
    </location>
</feature>
<accession>A0A101SWA5</accession>
<dbReference type="OrthoDB" id="52928at2"/>
<dbReference type="GO" id="GO:0015074">
    <property type="term" value="P:DNA integration"/>
    <property type="evidence" value="ECO:0007669"/>
    <property type="project" value="InterPro"/>
</dbReference>
<dbReference type="InterPro" id="IPR036397">
    <property type="entry name" value="RNaseH_sf"/>
</dbReference>
<dbReference type="SUPFAM" id="SSF53098">
    <property type="entry name" value="Ribonuclease H-like"/>
    <property type="match status" value="1"/>
</dbReference>
<protein>
    <submittedName>
        <fullName evidence="3">Transposase</fullName>
    </submittedName>
</protein>
<name>A0A101SWA5_9ACTN</name>
<feature type="region of interest" description="Disordered" evidence="1">
    <location>
        <begin position="101"/>
        <end position="122"/>
    </location>
</feature>
<dbReference type="Gene3D" id="3.30.420.10">
    <property type="entry name" value="Ribonuclease H-like superfamily/Ribonuclease H"/>
    <property type="match status" value="1"/>
</dbReference>
<dbReference type="InterPro" id="IPR001584">
    <property type="entry name" value="Integrase_cat-core"/>
</dbReference>
<feature type="region of interest" description="Disordered" evidence="1">
    <location>
        <begin position="665"/>
        <end position="791"/>
    </location>
</feature>
<evidence type="ECO:0000313" key="3">
    <source>
        <dbReference type="EMBL" id="KUN81354.1"/>
    </source>
</evidence>
<evidence type="ECO:0000259" key="2">
    <source>
        <dbReference type="PROSITE" id="PS50994"/>
    </source>
</evidence>
<proteinExistence type="predicted"/>
<feature type="compositionally biased region" description="Low complexity" evidence="1">
    <location>
        <begin position="679"/>
        <end position="691"/>
    </location>
</feature>
<comment type="caution">
    <text evidence="3">The sequence shown here is derived from an EMBL/GenBank/DDBJ whole genome shotgun (WGS) entry which is preliminary data.</text>
</comment>
<sequence length="791" mass="88695">MWNLEPGTELIISGSAWRIQSCLPHLGRVTLVNDDGETWKTSLSDLIHRRDCRPSTRTRTDLPAADRGRQPKAIDDLEEYEHTIVTLRMEHLREVETGFRSGDPLDALPHEPRPQYEPDTTTLTQRRLAKVEELRKAAAEAPAQAKATGLHRASLRTLVRWDTARAKYGPVGVADDRWLRKATGHTISPELREALFAVYAESSDRRSKLTMRDKERLIHQYVREVFDSADAEAADGEATDADPADAPQVEIPGYDTLRAIWKEWFGSNGARQRYARSAAKAKQYATGRHIVVHRPGQVVALDSTVLPVKVLDNVFGDPVSVYLTLALDIYTRSIVAFRLSLVSDSSIDVAMVLRDMMMPLPMRPDWGKDVEWAYPGIPSMVVAEFAGYEVAGLPFFPPETVTTDHGSVYRNHHLVEVQRVIKANIKPSRVLRPTDKHSVERTFGAIRSLLFALLLGYQGTDVADRGADPEADACLTVTEMEHLIATWVVETWQNRRFGSYAPSWDPRGDHSPNSLFAAAMSQGGFALRIPPAELYYQLLPRHKVMIHGKRGVKIKNLWYDGEALEPYRGELSHRGGRNKNKYVIHRDPRDPCFVFFQDPRTHDWHTLRWTGLPEEGEVPAFSDARVREAMRELRKRGLAPKADTELLPVLLELIGGNIPVEKWPTQLSKRQRTEHAREVAQASAAAADRPANSVKKEPPAQPASIPAARAGSPDAKVVPLHPTDRAQQVHDAVNSERRRRREAAVPDELLPTPPDLSERLRATSLLALPDDDFNDDDTAFTASEAEEEASQ</sequence>
<feature type="compositionally biased region" description="Acidic residues" evidence="1">
    <location>
        <begin position="769"/>
        <end position="791"/>
    </location>
</feature>
<dbReference type="PROSITE" id="PS50994">
    <property type="entry name" value="INTEGRASE"/>
    <property type="match status" value="1"/>
</dbReference>
<evidence type="ECO:0000313" key="4">
    <source>
        <dbReference type="Proteomes" id="UP000052982"/>
    </source>
</evidence>